<evidence type="ECO:0000313" key="1">
    <source>
        <dbReference type="EMBL" id="KAJ0105330.1"/>
    </source>
</evidence>
<name>A0ACC1C046_9ROSI</name>
<proteinExistence type="predicted"/>
<dbReference type="EMBL" id="CM047898">
    <property type="protein sequence ID" value="KAJ0105330.1"/>
    <property type="molecule type" value="Genomic_DNA"/>
</dbReference>
<protein>
    <submittedName>
        <fullName evidence="1">Uncharacterized protein</fullName>
    </submittedName>
</protein>
<comment type="caution">
    <text evidence="1">The sequence shown here is derived from an EMBL/GenBank/DDBJ whole genome shotgun (WGS) entry which is preliminary data.</text>
</comment>
<organism evidence="1 2">
    <name type="scientific">Pistacia atlantica</name>
    <dbReference type="NCBI Taxonomy" id="434234"/>
    <lineage>
        <taxon>Eukaryota</taxon>
        <taxon>Viridiplantae</taxon>
        <taxon>Streptophyta</taxon>
        <taxon>Embryophyta</taxon>
        <taxon>Tracheophyta</taxon>
        <taxon>Spermatophyta</taxon>
        <taxon>Magnoliopsida</taxon>
        <taxon>eudicotyledons</taxon>
        <taxon>Gunneridae</taxon>
        <taxon>Pentapetalae</taxon>
        <taxon>rosids</taxon>
        <taxon>malvids</taxon>
        <taxon>Sapindales</taxon>
        <taxon>Anacardiaceae</taxon>
        <taxon>Pistacia</taxon>
    </lineage>
</organism>
<sequence>MKIPDFTSGRTSTTMVIPDFTSGRTSTTMVRVDSTSGRTSTTMEVSQPAQFWQPRQGQDFGRKLRECVKNAFSKQAVDRQLLDHLAFDLGNQVARNTYSKVEEQVVLSHYCLWTICLWIFIFRLMLLHVFFFSRSPMDPERRSSSKTISAIIVVCGFFRSTMWMKMLSILNSLSRRLCVCEETGHALTTSARQSLSVKFMLEIAVTDSEPMNAWVN</sequence>
<dbReference type="Proteomes" id="UP001164250">
    <property type="component" value="Chromosome 2"/>
</dbReference>
<keyword evidence="2" id="KW-1185">Reference proteome</keyword>
<gene>
    <name evidence="1" type="ORF">Patl1_17933</name>
</gene>
<evidence type="ECO:0000313" key="2">
    <source>
        <dbReference type="Proteomes" id="UP001164250"/>
    </source>
</evidence>
<reference evidence="2" key="1">
    <citation type="journal article" date="2023" name="G3 (Bethesda)">
        <title>Genome assembly and association tests identify interacting loci associated with vigor, precocity, and sex in interspecific pistachio rootstocks.</title>
        <authorList>
            <person name="Palmer W."/>
            <person name="Jacygrad E."/>
            <person name="Sagayaradj S."/>
            <person name="Cavanaugh K."/>
            <person name="Han R."/>
            <person name="Bertier L."/>
            <person name="Beede B."/>
            <person name="Kafkas S."/>
            <person name="Golino D."/>
            <person name="Preece J."/>
            <person name="Michelmore R."/>
        </authorList>
    </citation>
    <scope>NUCLEOTIDE SEQUENCE [LARGE SCALE GENOMIC DNA]</scope>
</reference>
<accession>A0ACC1C046</accession>